<evidence type="ECO:0000313" key="4">
    <source>
        <dbReference type="Proteomes" id="UP000238882"/>
    </source>
</evidence>
<evidence type="ECO:0000313" key="3">
    <source>
        <dbReference type="EMBL" id="PQJ78841.1"/>
    </source>
</evidence>
<accession>A0A2S7WNJ2</accession>
<reference evidence="3 4" key="1">
    <citation type="submission" date="2016-12" db="EMBL/GenBank/DDBJ databases">
        <title>Trade-off between light-utilization and light-protection in marine flavobacteria.</title>
        <authorList>
            <person name="Kumagai Y."/>
            <person name="Yoshizawa S."/>
            <person name="Kogure K."/>
            <person name="Iwasaki W."/>
        </authorList>
    </citation>
    <scope>NUCLEOTIDE SEQUENCE [LARGE SCALE GENOMIC DNA]</scope>
    <source>
        <strain evidence="3 4">NBRC 108759</strain>
    </source>
</reference>
<dbReference type="Pfam" id="PF13505">
    <property type="entry name" value="OMP_b-brl"/>
    <property type="match status" value="1"/>
</dbReference>
<name>A0A2S7WNJ2_9FLAO</name>
<dbReference type="OrthoDB" id="1438113at2"/>
<evidence type="ECO:0000256" key="1">
    <source>
        <dbReference type="ARBA" id="ARBA00022729"/>
    </source>
</evidence>
<dbReference type="InterPro" id="IPR027385">
    <property type="entry name" value="Beta-barrel_OMP"/>
</dbReference>
<comment type="caution">
    <text evidence="3">The sequence shown here is derived from an EMBL/GenBank/DDBJ whole genome shotgun (WGS) entry which is preliminary data.</text>
</comment>
<gene>
    <name evidence="3" type="ORF">BTO18_06425</name>
</gene>
<sequence>MNKKILLIVLVISINSFSQNSKFSIELSYPILISEKGNDLDFIDFNGIVDLGVKYNLTENKKINFGVGINTTLLKFKVDDSFTKFTRNHYIFQPKVFGKIKLIENGKLDFITGLGYAFDFNSTENGKGKTYSGINFNAGIRYLFTEKLFLHLQYDYIMYNKSELVYYNENLSFIKIGIGIKI</sequence>
<proteinExistence type="predicted"/>
<evidence type="ECO:0000259" key="2">
    <source>
        <dbReference type="Pfam" id="PF13505"/>
    </source>
</evidence>
<feature type="domain" description="Outer membrane protein beta-barrel" evidence="2">
    <location>
        <begin position="6"/>
        <end position="171"/>
    </location>
</feature>
<keyword evidence="4" id="KW-1185">Reference proteome</keyword>
<dbReference type="RefSeq" id="WP_105015437.1">
    <property type="nucleotide sequence ID" value="NZ_MSCN01000001.1"/>
</dbReference>
<dbReference type="AlphaFoldDB" id="A0A2S7WNJ2"/>
<keyword evidence="1" id="KW-0732">Signal</keyword>
<protein>
    <recommendedName>
        <fullName evidence="2">Outer membrane protein beta-barrel domain-containing protein</fullName>
    </recommendedName>
</protein>
<dbReference type="EMBL" id="MSCN01000001">
    <property type="protein sequence ID" value="PQJ78841.1"/>
    <property type="molecule type" value="Genomic_DNA"/>
</dbReference>
<dbReference type="SUPFAM" id="SSF56925">
    <property type="entry name" value="OMPA-like"/>
    <property type="match status" value="1"/>
</dbReference>
<dbReference type="InterPro" id="IPR011250">
    <property type="entry name" value="OMP/PagP_B-barrel"/>
</dbReference>
<dbReference type="Proteomes" id="UP000238882">
    <property type="component" value="Unassembled WGS sequence"/>
</dbReference>
<dbReference type="Gene3D" id="2.40.160.20">
    <property type="match status" value="1"/>
</dbReference>
<organism evidence="3 4">
    <name type="scientific">Polaribacter porphyrae</name>
    <dbReference type="NCBI Taxonomy" id="1137780"/>
    <lineage>
        <taxon>Bacteria</taxon>
        <taxon>Pseudomonadati</taxon>
        <taxon>Bacteroidota</taxon>
        <taxon>Flavobacteriia</taxon>
        <taxon>Flavobacteriales</taxon>
        <taxon>Flavobacteriaceae</taxon>
    </lineage>
</organism>